<protein>
    <submittedName>
        <fullName evidence="2">ABC-2 type transport system permease protein</fullName>
    </submittedName>
</protein>
<name>A0A420BK63_SPHD1</name>
<gene>
    <name evidence="2" type="ORF">DFQ12_2039</name>
</gene>
<evidence type="ECO:0000313" key="2">
    <source>
        <dbReference type="EMBL" id="RKE57161.1"/>
    </source>
</evidence>
<feature type="transmembrane region" description="Helical" evidence="1">
    <location>
        <begin position="449"/>
        <end position="469"/>
    </location>
</feature>
<comment type="caution">
    <text evidence="2">The sequence shown here is derived from an EMBL/GenBank/DDBJ whole genome shotgun (WGS) entry which is preliminary data.</text>
</comment>
<proteinExistence type="predicted"/>
<organism evidence="2 3">
    <name type="scientific">Sphingobacterium detergens</name>
    <dbReference type="NCBI Taxonomy" id="1145106"/>
    <lineage>
        <taxon>Bacteria</taxon>
        <taxon>Pseudomonadati</taxon>
        <taxon>Bacteroidota</taxon>
        <taxon>Sphingobacteriia</taxon>
        <taxon>Sphingobacteriales</taxon>
        <taxon>Sphingobacteriaceae</taxon>
        <taxon>Sphingobacterium</taxon>
    </lineage>
</organism>
<keyword evidence="3" id="KW-1185">Reference proteome</keyword>
<sequence length="476" mass="54787">MNKSLSLSFSLIKKEFQVAYRDRTIFIFTCIVFVLLTLSGLLGILQYQQDAQDRQESNKKFSSELRTFHADAHDVAHYGTYLFKPLSPLTVFDPGLNDYFGTSYRVEAHVQHEVDYSNAEGTDAQLRFGSLTLTLILQVLLPFLYLTMCCTMLTQEREQGTLKMLLTHGSSLSRLLWSKIIAYYMFAILWLLPVFTGMLVLLCLFDAGHLLLGRFGFMMLAYLVFYFSLTLIAALISLYCRSSRSAIQLAMGIWLLGAIVLPKIGATWIDQRYPLSSRAEFNNQVRQGYLKGIHGEGDSRSRAEKYLEQLCSQYGVKKLAELPLNVDGLVLQYNEDYQQKVFDYYYANVEKIIDQQQQSLSAMGLLNPFTALKRLSMTLSGTDFFHHQLFFQQARDYRNTFIRRLNNEVAKKTKQPELHKVLTEAPAALFPAFHYPFPKLVVLLWREGIPLFGLLIWPCVLTLVLGFRLKFFKKRL</sequence>
<keyword evidence="1" id="KW-0472">Membrane</keyword>
<dbReference type="Proteomes" id="UP000286246">
    <property type="component" value="Unassembled WGS sequence"/>
</dbReference>
<dbReference type="PANTHER" id="PTHR43471:SF1">
    <property type="entry name" value="ABC TRANSPORTER PERMEASE PROTEIN NOSY-RELATED"/>
    <property type="match status" value="1"/>
</dbReference>
<feature type="transmembrane region" description="Helical" evidence="1">
    <location>
        <begin position="217"/>
        <end position="239"/>
    </location>
</feature>
<feature type="transmembrane region" description="Helical" evidence="1">
    <location>
        <begin position="245"/>
        <end position="269"/>
    </location>
</feature>
<dbReference type="EMBL" id="RAPY01000001">
    <property type="protein sequence ID" value="RKE57161.1"/>
    <property type="molecule type" value="Genomic_DNA"/>
</dbReference>
<dbReference type="GO" id="GO:0005886">
    <property type="term" value="C:plasma membrane"/>
    <property type="evidence" value="ECO:0007669"/>
    <property type="project" value="UniProtKB-SubCell"/>
</dbReference>
<reference evidence="2 3" key="1">
    <citation type="submission" date="2018-09" db="EMBL/GenBank/DDBJ databases">
        <title>Genomic Encyclopedia of Type Strains, Phase III (KMG-III): the genomes of soil and plant-associated and newly described type strains.</title>
        <authorList>
            <person name="Whitman W."/>
        </authorList>
    </citation>
    <scope>NUCLEOTIDE SEQUENCE [LARGE SCALE GENOMIC DNA]</scope>
    <source>
        <strain evidence="2 3">CECT 7938</strain>
    </source>
</reference>
<dbReference type="RefSeq" id="WP_120258743.1">
    <property type="nucleotide sequence ID" value="NZ_RAPY01000001.1"/>
</dbReference>
<feature type="transmembrane region" description="Helical" evidence="1">
    <location>
        <begin position="181"/>
        <end position="205"/>
    </location>
</feature>
<dbReference type="OrthoDB" id="184009at2"/>
<feature type="transmembrane region" description="Helical" evidence="1">
    <location>
        <begin position="135"/>
        <end position="154"/>
    </location>
</feature>
<dbReference type="PANTHER" id="PTHR43471">
    <property type="entry name" value="ABC TRANSPORTER PERMEASE"/>
    <property type="match status" value="1"/>
</dbReference>
<keyword evidence="1" id="KW-0812">Transmembrane</keyword>
<dbReference type="Pfam" id="PF12679">
    <property type="entry name" value="ABC2_membrane_2"/>
    <property type="match status" value="1"/>
</dbReference>
<accession>A0A420BK63</accession>
<evidence type="ECO:0000256" key="1">
    <source>
        <dbReference type="SAM" id="Phobius"/>
    </source>
</evidence>
<feature type="transmembrane region" description="Helical" evidence="1">
    <location>
        <begin position="25"/>
        <end position="45"/>
    </location>
</feature>
<keyword evidence="1" id="KW-1133">Transmembrane helix</keyword>
<dbReference type="AlphaFoldDB" id="A0A420BK63"/>
<evidence type="ECO:0000313" key="3">
    <source>
        <dbReference type="Proteomes" id="UP000286246"/>
    </source>
</evidence>
<dbReference type="GO" id="GO:0140359">
    <property type="term" value="F:ABC-type transporter activity"/>
    <property type="evidence" value="ECO:0007669"/>
    <property type="project" value="InterPro"/>
</dbReference>